<reference evidence="2" key="1">
    <citation type="submission" date="2005-09" db="EMBL/GenBank/DDBJ databases">
        <authorList>
            <person name="Mural R.J."/>
            <person name="Li P.W."/>
            <person name="Adams M.D."/>
            <person name="Amanatides P.G."/>
            <person name="Baden-Tillson H."/>
            <person name="Barnstead M."/>
            <person name="Chin S.H."/>
            <person name="Dew I."/>
            <person name="Evans C.A."/>
            <person name="Ferriera S."/>
            <person name="Flanigan M."/>
            <person name="Fosler C."/>
            <person name="Glodek A."/>
            <person name="Gu Z."/>
            <person name="Holt R.A."/>
            <person name="Jennings D."/>
            <person name="Kraft C.L."/>
            <person name="Lu F."/>
            <person name="Nguyen T."/>
            <person name="Nusskern D.R."/>
            <person name="Pfannkoch C.M."/>
            <person name="Sitter C."/>
            <person name="Sutton G.G."/>
            <person name="Venter J.C."/>
            <person name="Wang Z."/>
            <person name="Woodage T."/>
            <person name="Zheng X.H."/>
            <person name="Zhong F."/>
        </authorList>
    </citation>
    <scope>NUCLEOTIDE SEQUENCE [LARGE SCALE GENOMIC DNA]</scope>
    <source>
        <strain>BN</strain>
        <strain evidence="2">Sprague-Dawley</strain>
    </source>
</reference>
<organism evidence="1 2">
    <name type="scientific">Rattus norvegicus</name>
    <name type="common">Rat</name>
    <dbReference type="NCBI Taxonomy" id="10116"/>
    <lineage>
        <taxon>Eukaryota</taxon>
        <taxon>Metazoa</taxon>
        <taxon>Chordata</taxon>
        <taxon>Craniata</taxon>
        <taxon>Vertebrata</taxon>
        <taxon>Euteleostomi</taxon>
        <taxon>Mammalia</taxon>
        <taxon>Eutheria</taxon>
        <taxon>Euarchontoglires</taxon>
        <taxon>Glires</taxon>
        <taxon>Rodentia</taxon>
        <taxon>Myomorpha</taxon>
        <taxon>Muroidea</taxon>
        <taxon>Muridae</taxon>
        <taxon>Murinae</taxon>
        <taxon>Rattus</taxon>
    </lineage>
</organism>
<sequence>MNLELWNLYTVRPARIPASMGDWLLRTVALAAEILAIEGCLSRVSLLWTFDAGELPRSKRMNPQPCTHEQHSWIL</sequence>
<accession>A6JPA0</accession>
<gene>
    <name evidence="1" type="ORF">rCG_57415</name>
</gene>
<evidence type="ECO:0000313" key="1">
    <source>
        <dbReference type="EMBL" id="EDL93772.1"/>
    </source>
</evidence>
<evidence type="ECO:0000313" key="2">
    <source>
        <dbReference type="Proteomes" id="UP000234681"/>
    </source>
</evidence>
<dbReference type="Proteomes" id="UP000234681">
    <property type="component" value="Chromosome 1"/>
</dbReference>
<dbReference type="AlphaFoldDB" id="A6JPA0"/>
<protein>
    <submittedName>
        <fullName evidence="1">RCG57415</fullName>
    </submittedName>
</protein>
<name>A6JPA0_RAT</name>
<dbReference type="EMBL" id="CH473994">
    <property type="protein sequence ID" value="EDL93772.1"/>
    <property type="molecule type" value="Genomic_DNA"/>
</dbReference>
<proteinExistence type="predicted"/>